<feature type="compositionally biased region" description="Low complexity" evidence="6">
    <location>
        <begin position="1067"/>
        <end position="1077"/>
    </location>
</feature>
<name>A0A1X2IFD7_9FUNG</name>
<dbReference type="PROSITE" id="PS51847">
    <property type="entry name" value="SMP"/>
    <property type="match status" value="1"/>
</dbReference>
<dbReference type="InterPro" id="IPR031468">
    <property type="entry name" value="SMP_LBD"/>
</dbReference>
<evidence type="ECO:0000256" key="1">
    <source>
        <dbReference type="ARBA" id="ARBA00004370"/>
    </source>
</evidence>
<evidence type="ECO:0000256" key="7">
    <source>
        <dbReference type="SAM" id="Phobius"/>
    </source>
</evidence>
<dbReference type="Proteomes" id="UP000193560">
    <property type="component" value="Unassembled WGS sequence"/>
</dbReference>
<evidence type="ECO:0000259" key="9">
    <source>
        <dbReference type="PROSITE" id="PS51847"/>
    </source>
</evidence>
<dbReference type="SUPFAM" id="SSF49562">
    <property type="entry name" value="C2 domain (Calcium/lipid-binding domain, CaLB)"/>
    <property type="match status" value="5"/>
</dbReference>
<feature type="compositionally biased region" description="Polar residues" evidence="6">
    <location>
        <begin position="97"/>
        <end position="111"/>
    </location>
</feature>
<evidence type="ECO:0000313" key="10">
    <source>
        <dbReference type="EMBL" id="ORZ15610.1"/>
    </source>
</evidence>
<protein>
    <recommendedName>
        <fullName evidence="12">C2 domain-containing protein</fullName>
    </recommendedName>
</protein>
<evidence type="ECO:0000259" key="8">
    <source>
        <dbReference type="PROSITE" id="PS50004"/>
    </source>
</evidence>
<dbReference type="GO" id="GO:0006869">
    <property type="term" value="P:lipid transport"/>
    <property type="evidence" value="ECO:0007669"/>
    <property type="project" value="UniProtKB-KW"/>
</dbReference>
<dbReference type="OrthoDB" id="1029639at2759"/>
<keyword evidence="7" id="KW-1133">Transmembrane helix</keyword>
<dbReference type="EMBL" id="MCGE01000012">
    <property type="protein sequence ID" value="ORZ15610.1"/>
    <property type="molecule type" value="Genomic_DNA"/>
</dbReference>
<keyword evidence="11" id="KW-1185">Reference proteome</keyword>
<keyword evidence="2" id="KW-0813">Transport</keyword>
<organism evidence="10 11">
    <name type="scientific">Absidia repens</name>
    <dbReference type="NCBI Taxonomy" id="90262"/>
    <lineage>
        <taxon>Eukaryota</taxon>
        <taxon>Fungi</taxon>
        <taxon>Fungi incertae sedis</taxon>
        <taxon>Mucoromycota</taxon>
        <taxon>Mucoromycotina</taxon>
        <taxon>Mucoromycetes</taxon>
        <taxon>Mucorales</taxon>
        <taxon>Cunninghamellaceae</taxon>
        <taxon>Absidia</taxon>
    </lineage>
</organism>
<evidence type="ECO:0000256" key="6">
    <source>
        <dbReference type="SAM" id="MobiDB-lite"/>
    </source>
</evidence>
<dbReference type="Pfam" id="PF25669">
    <property type="entry name" value="SMP_MUG190-like"/>
    <property type="match status" value="1"/>
</dbReference>
<dbReference type="PANTHER" id="PTHR46980:SF2">
    <property type="entry name" value="TRICALBIN-1-RELATED"/>
    <property type="match status" value="1"/>
</dbReference>
<gene>
    <name evidence="10" type="ORF">BCR42DRAFT_40189</name>
</gene>
<reference evidence="10 11" key="1">
    <citation type="submission" date="2016-07" db="EMBL/GenBank/DDBJ databases">
        <title>Pervasive Adenine N6-methylation of Active Genes in Fungi.</title>
        <authorList>
            <consortium name="DOE Joint Genome Institute"/>
            <person name="Mondo S.J."/>
            <person name="Dannebaum R.O."/>
            <person name="Kuo R.C."/>
            <person name="Labutti K."/>
            <person name="Haridas S."/>
            <person name="Kuo A."/>
            <person name="Salamov A."/>
            <person name="Ahrendt S.R."/>
            <person name="Lipzen A."/>
            <person name="Sullivan W."/>
            <person name="Andreopoulos W.B."/>
            <person name="Clum A."/>
            <person name="Lindquist E."/>
            <person name="Daum C."/>
            <person name="Ramamoorthy G.K."/>
            <person name="Gryganskyi A."/>
            <person name="Culley D."/>
            <person name="Magnuson J.K."/>
            <person name="James T.Y."/>
            <person name="O'Malley M.A."/>
            <person name="Stajich J.E."/>
            <person name="Spatafora J.W."/>
            <person name="Visel A."/>
            <person name="Grigoriev I.V."/>
        </authorList>
    </citation>
    <scope>NUCLEOTIDE SEQUENCE [LARGE SCALE GENOMIC DNA]</scope>
    <source>
        <strain evidence="10 11">NRRL 1336</strain>
    </source>
</reference>
<dbReference type="STRING" id="90262.A0A1X2IFD7"/>
<feature type="region of interest" description="Disordered" evidence="6">
    <location>
        <begin position="1060"/>
        <end position="1086"/>
    </location>
</feature>
<comment type="caution">
    <text evidence="10">The sequence shown here is derived from an EMBL/GenBank/DDBJ whole genome shotgun (WGS) entry which is preliminary data.</text>
</comment>
<dbReference type="GO" id="GO:0016020">
    <property type="term" value="C:membrane"/>
    <property type="evidence" value="ECO:0007669"/>
    <property type="project" value="UniProtKB-SubCell"/>
</dbReference>
<dbReference type="InterPro" id="IPR035892">
    <property type="entry name" value="C2_domain_sf"/>
</dbReference>
<evidence type="ECO:0000256" key="2">
    <source>
        <dbReference type="ARBA" id="ARBA00022448"/>
    </source>
</evidence>
<keyword evidence="3" id="KW-0445">Lipid transport</keyword>
<feature type="domain" description="C2" evidence="8">
    <location>
        <begin position="1368"/>
        <end position="1481"/>
    </location>
</feature>
<feature type="region of interest" description="Disordered" evidence="6">
    <location>
        <begin position="31"/>
        <end position="50"/>
    </location>
</feature>
<dbReference type="Pfam" id="PF24920">
    <property type="entry name" value="C2_TCB1"/>
    <property type="match status" value="1"/>
</dbReference>
<dbReference type="CDD" id="cd00030">
    <property type="entry name" value="C2"/>
    <property type="match status" value="1"/>
</dbReference>
<evidence type="ECO:0000313" key="11">
    <source>
        <dbReference type="Proteomes" id="UP000193560"/>
    </source>
</evidence>
<dbReference type="PANTHER" id="PTHR46980">
    <property type="entry name" value="TRICALBIN-1-RELATED"/>
    <property type="match status" value="1"/>
</dbReference>
<feature type="compositionally biased region" description="Polar residues" evidence="6">
    <location>
        <begin position="919"/>
        <end position="938"/>
    </location>
</feature>
<comment type="subcellular location">
    <subcellularLocation>
        <location evidence="1">Membrane</location>
    </subcellularLocation>
</comment>
<dbReference type="InterPro" id="IPR056910">
    <property type="entry name" value="TCB1-3_C2"/>
</dbReference>
<dbReference type="InterPro" id="IPR052455">
    <property type="entry name" value="Tricalbin_domain"/>
</dbReference>
<keyword evidence="5 7" id="KW-0472">Membrane</keyword>
<evidence type="ECO:0000256" key="5">
    <source>
        <dbReference type="ARBA" id="ARBA00023136"/>
    </source>
</evidence>
<feature type="region of interest" description="Disordered" evidence="6">
    <location>
        <begin position="97"/>
        <end position="117"/>
    </location>
</feature>
<dbReference type="PROSITE" id="PS50004">
    <property type="entry name" value="C2"/>
    <property type="match status" value="5"/>
</dbReference>
<feature type="domain" description="C2" evidence="8">
    <location>
        <begin position="601"/>
        <end position="711"/>
    </location>
</feature>
<proteinExistence type="predicted"/>
<dbReference type="CDD" id="cd21678">
    <property type="entry name" value="SMP_TCB"/>
    <property type="match status" value="1"/>
</dbReference>
<evidence type="ECO:0008006" key="12">
    <source>
        <dbReference type="Google" id="ProtNLM"/>
    </source>
</evidence>
<dbReference type="Pfam" id="PF00168">
    <property type="entry name" value="C2"/>
    <property type="match status" value="5"/>
</dbReference>
<feature type="domain" description="C2" evidence="8">
    <location>
        <begin position="726"/>
        <end position="849"/>
    </location>
</feature>
<feature type="transmembrane region" description="Helical" evidence="7">
    <location>
        <begin position="209"/>
        <end position="226"/>
    </location>
</feature>
<accession>A0A1X2IFD7</accession>
<dbReference type="Gene3D" id="2.60.40.150">
    <property type="entry name" value="C2 domain"/>
    <property type="match status" value="5"/>
</dbReference>
<sequence>MSQFKYFMSMEEIPTLDSTMYKDGGRLVKEKSHPNAKVHHSFDDKLSPEGRCTQVAADADGGSVAPGIIDDIDGLPRSIGSNGTSKIVEDKDANLKVNNGANNDASPSSGSRFAPGGFSPNNDTRCGWTDFSTLPNPGQDHLMAALNESLSAEEIATIYAGSRLDDYVPDDSVLGQLLSDTYYGKWFHNAGVLFVSVMLTYVLTRLGAGLFVCLTIGAFLATYYQTSIRRLRQNIRDDVQREMTMRQLESDNESVNWMNHFLSRFWLIYEPVLSAQIIGTADAILSDNCPSFLDSIRLTTFTLGTKAPFIEFVKTYPRTEPNVVCMDWKVSFTPTDTTDITIRDLQSHVDPKIVLSIRLGKKMIGAGMPVLLEGIAFTGHMRLRIKMFNEFPHIQSVEACFLEKPLFDYILKPIGGEHLGFDINNIPGLQSFVQDQVHSNLGPMMYAPNVFTLDVAAMLAGADLDSANGVLALTIHSAAGLKITDFFGSLDPYLSVHVGSEKNPELGRTQCIEDNNNPRYNETLFILLNGPKDTLYLNVKDRNTGRKDGDVGFASFDLKELDENDNTLDGLSLSVLHGGKPAGEIKCDMQYFPASAEEKQEDGTIIPAAESDTGIVQFMVYECKDLGSGRKVDAYAVITIDGQEKATTSTFKRSANPRWDKKSEAFVTDKAKTRLRVTIKESQLHGDSILGTWQSTVSELEKSLENSIEWFSLKGIQGKLHLGMKWKPTVMTGFAGGLGHGTYRPPIGVVRVHFYGAKDLKNVEALTGGKSDPYVRILTGMHVRDQTDYVLDNLDPEWETALYVPVHSLREDLIFEVMDYNDTSNDKSLGLADFKLKQIIKETVSSETNQKIYEAMEPVDRWVNLTNARRKSGKGRIHYKVSFHPTLDQAKSAEEIDNLSVMEQNAPTYDNASEKNTDECNNTGDSQTRSPNATSSGERQSKDVHGEPILYTASDTDIIDLEKYNAGVLSVKIHQANIPGNTSKVVAELLVNSNEAQYKTLPQKGSTVEFNETGDAFVKELDFANVTVQLVRYTQKKDQVSIGHWTLPVKKVLESVMKRQQERTSALNNNDLTNGDDGNNGKELDDGEEFKLLNTNGGTIRLSFNYLPVVQYTLPPEESMENQGNLTISPISASNLKSADRNGKSDPYIVFTLDGEKMYKTDVYKKTLNPEFNTKKETFVLPVQRRIGAKLEAIIYDWDQLGNNEELARGYITFTGEVLESFEAKEMEIPLTCGSTLKVRLLWHPQLLKRERQGTSLLNSTTRAFTSVPGHALGAGVSLAGDAVGLGGKVLGTGGKAVFGGVGKFGNGIRGIGSKLGPRSTLVDNETLAGSVAVGGAPVDITTADDRAPPSNDIAQSIASNTLPPRRSVETVQSTSNISTIRPNDAVKVSIISARGLKDSLDYYVRVKNNSKRALYKTNHIKKNGTPEWNESFMTNIKPNDKSLEFKIRSRGALTDHDVGTATMDVTQPFAGWLPLADGTGEINICVEIPQKQ</sequence>
<evidence type="ECO:0000256" key="4">
    <source>
        <dbReference type="ARBA" id="ARBA00023121"/>
    </source>
</evidence>
<dbReference type="SMART" id="SM00239">
    <property type="entry name" value="C2"/>
    <property type="match status" value="6"/>
</dbReference>
<keyword evidence="7" id="KW-0812">Transmembrane</keyword>
<dbReference type="InterPro" id="IPR000008">
    <property type="entry name" value="C2_dom"/>
</dbReference>
<feature type="region of interest" description="Disordered" evidence="6">
    <location>
        <begin position="909"/>
        <end position="948"/>
    </location>
</feature>
<dbReference type="GO" id="GO:0008289">
    <property type="term" value="F:lipid binding"/>
    <property type="evidence" value="ECO:0007669"/>
    <property type="project" value="UniProtKB-KW"/>
</dbReference>
<evidence type="ECO:0000256" key="3">
    <source>
        <dbReference type="ARBA" id="ARBA00023055"/>
    </source>
</evidence>
<feature type="domain" description="C2" evidence="8">
    <location>
        <begin position="452"/>
        <end position="572"/>
    </location>
</feature>
<feature type="domain" description="SMP-LTD" evidence="9">
    <location>
        <begin position="251"/>
        <end position="456"/>
    </location>
</feature>
<keyword evidence="4" id="KW-0446">Lipid-binding</keyword>
<feature type="domain" description="C2" evidence="8">
    <location>
        <begin position="1106"/>
        <end position="1231"/>
    </location>
</feature>